<dbReference type="EMBL" id="JACCBU010000001">
    <property type="protein sequence ID" value="NYE70529.1"/>
    <property type="molecule type" value="Genomic_DNA"/>
</dbReference>
<gene>
    <name evidence="2" type="ORF">BKA15_001858</name>
</gene>
<feature type="domain" description="3-keto-alpha-glucoside-1,2-lyase/3-keto-2-hydroxy-glucal hydratase" evidence="1">
    <location>
        <begin position="409"/>
        <end position="587"/>
    </location>
</feature>
<dbReference type="InterPro" id="IPR010496">
    <property type="entry name" value="AL/BT2_dom"/>
</dbReference>
<reference evidence="2 3" key="1">
    <citation type="submission" date="2020-07" db="EMBL/GenBank/DDBJ databases">
        <title>Sequencing the genomes of 1000 actinobacteria strains.</title>
        <authorList>
            <person name="Klenk H.-P."/>
        </authorList>
    </citation>
    <scope>NUCLEOTIDE SEQUENCE [LARGE SCALE GENOMIC DNA]</scope>
    <source>
        <strain evidence="2 3">DSM 22083</strain>
    </source>
</reference>
<dbReference type="PANTHER" id="PTHR38792">
    <property type="entry name" value="BNR/ASP-BOX REPEAT DOMAIN PROTEIN (AFU_ORTHOLOGUE AFUA_7G06430)-RELATED"/>
    <property type="match status" value="1"/>
</dbReference>
<dbReference type="Proteomes" id="UP000569914">
    <property type="component" value="Unassembled WGS sequence"/>
</dbReference>
<dbReference type="CDD" id="cd15482">
    <property type="entry name" value="Sialidase_non-viral"/>
    <property type="match status" value="1"/>
</dbReference>
<comment type="caution">
    <text evidence="2">The sequence shown here is derived from an EMBL/GenBank/DDBJ whole genome shotgun (WGS) entry which is preliminary data.</text>
</comment>
<organism evidence="2 3">
    <name type="scientific">Microlunatus parietis</name>
    <dbReference type="NCBI Taxonomy" id="682979"/>
    <lineage>
        <taxon>Bacteria</taxon>
        <taxon>Bacillati</taxon>
        <taxon>Actinomycetota</taxon>
        <taxon>Actinomycetes</taxon>
        <taxon>Propionibacteriales</taxon>
        <taxon>Propionibacteriaceae</taxon>
        <taxon>Microlunatus</taxon>
    </lineage>
</organism>
<name>A0A7Y9L893_9ACTN</name>
<protein>
    <recommendedName>
        <fullName evidence="1">3-keto-alpha-glucoside-1,2-lyase/3-keto-2-hydroxy-glucal hydratase domain-containing protein</fullName>
    </recommendedName>
</protein>
<dbReference type="GO" id="GO:0016787">
    <property type="term" value="F:hydrolase activity"/>
    <property type="evidence" value="ECO:0007669"/>
    <property type="project" value="InterPro"/>
</dbReference>
<keyword evidence="3" id="KW-1185">Reference proteome</keyword>
<dbReference type="InterPro" id="IPR036278">
    <property type="entry name" value="Sialidase_sf"/>
</dbReference>
<dbReference type="Gene3D" id="2.120.10.10">
    <property type="match status" value="1"/>
</dbReference>
<dbReference type="Pfam" id="PF06439">
    <property type="entry name" value="3keto-disac_hyd"/>
    <property type="match status" value="1"/>
</dbReference>
<accession>A0A7Y9L893</accession>
<dbReference type="PANTHER" id="PTHR38792:SF3">
    <property type="entry name" value="BNR_ASP-BOX REPEAT DOMAIN PROTEIN (AFU_ORTHOLOGUE AFUA_7G06430)-RELATED"/>
    <property type="match status" value="1"/>
</dbReference>
<evidence type="ECO:0000313" key="3">
    <source>
        <dbReference type="Proteomes" id="UP000569914"/>
    </source>
</evidence>
<dbReference type="Gene3D" id="2.60.120.560">
    <property type="entry name" value="Exo-inulinase, domain 1"/>
    <property type="match status" value="1"/>
</dbReference>
<dbReference type="AlphaFoldDB" id="A0A7Y9L893"/>
<proteinExistence type="predicted"/>
<evidence type="ECO:0000259" key="1">
    <source>
        <dbReference type="Pfam" id="PF06439"/>
    </source>
</evidence>
<sequence>MSLNLSRTVLVGIAVLVVGAVTVLGAGRAGADAGGELIHRPVGAEESNIYARMLRLSAAGEAPGRLLMTFERDNPTGGPIELLIKSSDDDGKSWSTLSTVADERTGPGRPVSRMWQPHLFEFPHRLGDHPAGTIMLVANLVPADGSVTEFFSWYSHDHGRTWTPGEVIQRGGTFGRGIWEPHLVLDTKGRLQMYFADERSAPEHSQMIVHVTSTDGGRSWGPVQRDVASALPGDRPGMPTVARMGQRGDFVLSYEICGRAHCAVHVKRSADGARWGSAADLGDQVITADGRYAGHSPVVTWVPTGDRTGQLVLASQHVFNTVGDDFAPEEYRILFTSDGRDLSRFWDWSPAPWTVSNASPGCNANYSPHVMPAGPPGEVRLTAPTSVGDSGTCGEATGVASVGTLPFESAFGSRGQAGWIGYGGSWSVEDGVYRQQDGQGFPKAVTGSTGWTDYTVSSDVRLGATTIDAGLLARVTDPQEGPDSHHGYYAGLDPVNGRLFIARQDYAYQQLSSRAVPGGIARSAWHRLSLRVVDTKAGTELRAEFRPGAGDEVITLTASDPYSSFNSGMVGLRTHRGEAEFRTVSVRPAG</sequence>
<evidence type="ECO:0000313" key="2">
    <source>
        <dbReference type="EMBL" id="NYE70529.1"/>
    </source>
</evidence>
<dbReference type="SUPFAM" id="SSF50939">
    <property type="entry name" value="Sialidases"/>
    <property type="match status" value="1"/>
</dbReference>